<gene>
    <name evidence="1" type="ORF">M3M40_06435</name>
</gene>
<dbReference type="PANTHER" id="PTHR36849">
    <property type="entry name" value="CYTOPLASMIC PROTEIN-RELATED"/>
    <property type="match status" value="1"/>
</dbReference>
<evidence type="ECO:0000313" key="1">
    <source>
        <dbReference type="EMBL" id="USS89108.1"/>
    </source>
</evidence>
<keyword evidence="2" id="KW-1185">Reference proteome</keyword>
<dbReference type="PANTHER" id="PTHR36849:SF1">
    <property type="entry name" value="CYTOPLASMIC PROTEIN"/>
    <property type="match status" value="1"/>
</dbReference>
<name>A0A9Q9E308_9LACO</name>
<sequence length="129" mass="15159">MQLTIERIYTKPVDHDGYRILIDRRWPRGISKVNAALDEWAKEIAPTTELRQWFNHIPERFPEFQQRYRQELDHNPATAAFVTKVATQLETSNVILLYGAKDQQHNQAVVLLDYLHHQPAIQSILQSKE</sequence>
<dbReference type="AlphaFoldDB" id="A0A9Q9E308"/>
<proteinExistence type="predicted"/>
<dbReference type="Pfam" id="PF22752">
    <property type="entry name" value="DUF488-N3i"/>
    <property type="match status" value="1"/>
</dbReference>
<dbReference type="InterPro" id="IPR052552">
    <property type="entry name" value="YeaO-like"/>
</dbReference>
<protein>
    <submittedName>
        <fullName evidence="1">DUF488 family protein</fullName>
    </submittedName>
</protein>
<accession>A0A9Q9E308</accession>
<evidence type="ECO:0000313" key="2">
    <source>
        <dbReference type="Proteomes" id="UP001055911"/>
    </source>
</evidence>
<dbReference type="RefSeq" id="WP_252766625.1">
    <property type="nucleotide sequence ID" value="NZ_CP097117.1"/>
</dbReference>
<dbReference type="Proteomes" id="UP001055911">
    <property type="component" value="Chromosome"/>
</dbReference>
<organism evidence="1 2">
    <name type="scientific">Fructilactobacillus cliffordii</name>
    <dbReference type="NCBI Taxonomy" id="2940299"/>
    <lineage>
        <taxon>Bacteria</taxon>
        <taxon>Bacillati</taxon>
        <taxon>Bacillota</taxon>
        <taxon>Bacilli</taxon>
        <taxon>Lactobacillales</taxon>
        <taxon>Lactobacillaceae</taxon>
        <taxon>Fructilactobacillus</taxon>
    </lineage>
</organism>
<dbReference type="EMBL" id="CP097119">
    <property type="protein sequence ID" value="USS89108.1"/>
    <property type="molecule type" value="Genomic_DNA"/>
</dbReference>
<reference evidence="1" key="1">
    <citation type="submission" date="2022-05" db="EMBL/GenBank/DDBJ databases">
        <authorList>
            <person name="Oliphant S.A."/>
            <person name="Watson-Haigh N.S."/>
            <person name="Sumby K.M."/>
            <person name="Gardner J.M."/>
            <person name="Jiranek V."/>
        </authorList>
    </citation>
    <scope>NUCLEOTIDE SEQUENCE</scope>
    <source>
        <strain evidence="1">KI4_B1</strain>
    </source>
</reference>